<evidence type="ECO:0000313" key="2">
    <source>
        <dbReference type="EMBL" id="DAD46635.1"/>
    </source>
</evidence>
<gene>
    <name evidence="2" type="ORF">HUJ06_016572</name>
</gene>
<feature type="region of interest" description="Disordered" evidence="1">
    <location>
        <begin position="84"/>
        <end position="114"/>
    </location>
</feature>
<comment type="caution">
    <text evidence="2">The sequence shown here is derived from an EMBL/GenBank/DDBJ whole genome shotgun (WGS) entry which is preliminary data.</text>
</comment>
<name>A0A822ZTE7_NELNU</name>
<accession>A0A822ZTE7</accession>
<evidence type="ECO:0000256" key="1">
    <source>
        <dbReference type="SAM" id="MobiDB-lite"/>
    </source>
</evidence>
<evidence type="ECO:0000313" key="3">
    <source>
        <dbReference type="Proteomes" id="UP000607653"/>
    </source>
</evidence>
<organism evidence="2 3">
    <name type="scientific">Nelumbo nucifera</name>
    <name type="common">Sacred lotus</name>
    <dbReference type="NCBI Taxonomy" id="4432"/>
    <lineage>
        <taxon>Eukaryota</taxon>
        <taxon>Viridiplantae</taxon>
        <taxon>Streptophyta</taxon>
        <taxon>Embryophyta</taxon>
        <taxon>Tracheophyta</taxon>
        <taxon>Spermatophyta</taxon>
        <taxon>Magnoliopsida</taxon>
        <taxon>Proteales</taxon>
        <taxon>Nelumbonaceae</taxon>
        <taxon>Nelumbo</taxon>
    </lineage>
</organism>
<reference evidence="2 3" key="1">
    <citation type="journal article" date="2020" name="Mol. Biol. Evol.">
        <title>Distinct Expression and Methylation Patterns for Genes with Different Fates following a Single Whole-Genome Duplication in Flowering Plants.</title>
        <authorList>
            <person name="Shi T."/>
            <person name="Rahmani R.S."/>
            <person name="Gugger P.F."/>
            <person name="Wang M."/>
            <person name="Li H."/>
            <person name="Zhang Y."/>
            <person name="Li Z."/>
            <person name="Wang Q."/>
            <person name="Van de Peer Y."/>
            <person name="Marchal K."/>
            <person name="Chen J."/>
        </authorList>
    </citation>
    <scope>NUCLEOTIDE SEQUENCE [LARGE SCALE GENOMIC DNA]</scope>
    <source>
        <tissue evidence="2">Leaf</tissue>
    </source>
</reference>
<dbReference type="EMBL" id="DUZY01000008">
    <property type="protein sequence ID" value="DAD46635.1"/>
    <property type="molecule type" value="Genomic_DNA"/>
</dbReference>
<dbReference type="AlphaFoldDB" id="A0A822ZTE7"/>
<keyword evidence="3" id="KW-1185">Reference proteome</keyword>
<sequence length="114" mass="12877">MGHHIDNEEHEVIHYVDMNVSNVDLNVQDEMFDYKFSEDEVNDGDDNIIIFDAEMNEKDIGIQIVNDNGLSDNEPISEYESLIDSDDNGARHVLEVPDGDNQPTKSESHDNKGA</sequence>
<protein>
    <submittedName>
        <fullName evidence="2">Uncharacterized protein</fullName>
    </submittedName>
</protein>
<dbReference type="Proteomes" id="UP000607653">
    <property type="component" value="Unassembled WGS sequence"/>
</dbReference>
<proteinExistence type="predicted"/>